<evidence type="ECO:0000256" key="2">
    <source>
        <dbReference type="SAM" id="MobiDB-lite"/>
    </source>
</evidence>
<feature type="compositionally biased region" description="Polar residues" evidence="2">
    <location>
        <begin position="1"/>
        <end position="11"/>
    </location>
</feature>
<dbReference type="PROSITE" id="PS50012">
    <property type="entry name" value="RCC1_3"/>
    <property type="match status" value="2"/>
</dbReference>
<organism evidence="3 4">
    <name type="scientific">Theileria orientalis strain Shintoku</name>
    <dbReference type="NCBI Taxonomy" id="869250"/>
    <lineage>
        <taxon>Eukaryota</taxon>
        <taxon>Sar</taxon>
        <taxon>Alveolata</taxon>
        <taxon>Apicomplexa</taxon>
        <taxon>Aconoidasida</taxon>
        <taxon>Piroplasmida</taxon>
        <taxon>Theileriidae</taxon>
        <taxon>Theileria</taxon>
    </lineage>
</organism>
<dbReference type="EMBL" id="AP011946">
    <property type="protein sequence ID" value="BAM39229.1"/>
    <property type="molecule type" value="Genomic_DNA"/>
</dbReference>
<keyword evidence="4" id="KW-1185">Reference proteome</keyword>
<dbReference type="Pfam" id="PF13540">
    <property type="entry name" value="RCC1_2"/>
    <property type="match status" value="2"/>
</dbReference>
<dbReference type="PANTHER" id="PTHR45982">
    <property type="entry name" value="REGULATOR OF CHROMOSOME CONDENSATION"/>
    <property type="match status" value="1"/>
</dbReference>
<protein>
    <recommendedName>
        <fullName evidence="5">Regulator of chromosome condensation</fullName>
    </recommendedName>
</protein>
<evidence type="ECO:0000313" key="3">
    <source>
        <dbReference type="EMBL" id="BAM39229.1"/>
    </source>
</evidence>
<proteinExistence type="predicted"/>
<dbReference type="PRINTS" id="PR00633">
    <property type="entry name" value="RCCNDNSATION"/>
</dbReference>
<dbReference type="SUPFAM" id="SSF50985">
    <property type="entry name" value="RCC1/BLIP-II"/>
    <property type="match status" value="1"/>
</dbReference>
<dbReference type="InterPro" id="IPR000408">
    <property type="entry name" value="Reg_chr_condens"/>
</dbReference>
<name>J4DNM7_THEOR</name>
<dbReference type="KEGG" id="tot:TOT_010000689"/>
<dbReference type="STRING" id="869250.J4DNM7"/>
<feature type="repeat" description="RCC1" evidence="1">
    <location>
        <begin position="264"/>
        <end position="317"/>
    </location>
</feature>
<dbReference type="PROSITE" id="PS00626">
    <property type="entry name" value="RCC1_2"/>
    <property type="match status" value="1"/>
</dbReference>
<dbReference type="OrthoDB" id="293800at2759"/>
<dbReference type="eggNOG" id="KOG1426">
    <property type="taxonomic scope" value="Eukaryota"/>
</dbReference>
<reference evidence="3 4" key="1">
    <citation type="journal article" date="2012" name="MBio">
        <title>Comparative genome analysis of three eukaryotic parasites with differing abilities to transform leukocytes reveals key mediators of Theileria-induced leukocyte transformation.</title>
        <authorList>
            <person name="Hayashida K."/>
            <person name="Hara Y."/>
            <person name="Abe T."/>
            <person name="Yamasaki C."/>
            <person name="Toyoda A."/>
            <person name="Kosuge T."/>
            <person name="Suzuki Y."/>
            <person name="Sato Y."/>
            <person name="Kawashima S."/>
            <person name="Katayama T."/>
            <person name="Wakaguri H."/>
            <person name="Inoue N."/>
            <person name="Homma K."/>
            <person name="Tada-Umezaki M."/>
            <person name="Yagi Y."/>
            <person name="Fujii Y."/>
            <person name="Habara T."/>
            <person name="Kanehisa M."/>
            <person name="Watanabe H."/>
            <person name="Ito K."/>
            <person name="Gojobori T."/>
            <person name="Sugawara H."/>
            <person name="Imanishi T."/>
            <person name="Weir W."/>
            <person name="Gardner M."/>
            <person name="Pain A."/>
            <person name="Shiels B."/>
            <person name="Hattori M."/>
            <person name="Nene V."/>
            <person name="Sugimoto C."/>
        </authorList>
    </citation>
    <scope>NUCLEOTIDE SEQUENCE [LARGE SCALE GENOMIC DNA]</scope>
    <source>
        <strain evidence="3 4">Shintoku</strain>
    </source>
</reference>
<dbReference type="RefSeq" id="XP_009689530.1">
    <property type="nucleotide sequence ID" value="XM_009691235.1"/>
</dbReference>
<accession>J4DNM7</accession>
<dbReference type="AlphaFoldDB" id="J4DNM7"/>
<dbReference type="Proteomes" id="UP000003786">
    <property type="component" value="Chromosome 1"/>
</dbReference>
<sequence length="445" mass="48527">MRLPQTLQSKPGNHRFRDNNQANIQNSVSFSSLIASVGHGSGRAHLNNVPEYTDLSTVIYVWGENPGLSEQGSGRSRSEYWNATIYRNLSDVKILEVSCSESHIFFLTSSRKLYTVGHGEYGQLGVNEGVVHVSEPTLLERISDVKQVCCGKFHSVALTADGHLLSWGRNDFSGHSSGFATFVPREILTNEESSPGVRISCLSVCASDHQTIAVCEGGRVLYIWGIAFNGDRIPRPKVFYAFSDARIRHIGVGSYFALALSECGRVFNCGDGTYGEIYSSSSITNSTPIFTPIKHTLVKHIEKIAVGARHALLMDENKNVIALGDNNYGQCAAPQSHHTAPVVVEFSEGNFPPKAIYAGTRTSACINSGNQLYIWGHSSNHKLIFTSSVDILIQQQKQPGVSIISGYKNSVPEPRLIYSLLQEKITCVGLGPNYTVVVSGEGNVN</sequence>
<dbReference type="OMA" id="ELHENNQ"/>
<gene>
    <name evidence="3" type="ORF">TOT_010000689</name>
</gene>
<dbReference type="PANTHER" id="PTHR45982:SF1">
    <property type="entry name" value="REGULATOR OF CHROMOSOME CONDENSATION"/>
    <property type="match status" value="1"/>
</dbReference>
<evidence type="ECO:0008006" key="5">
    <source>
        <dbReference type="Google" id="ProtNLM"/>
    </source>
</evidence>
<feature type="region of interest" description="Disordered" evidence="2">
    <location>
        <begin position="1"/>
        <end position="21"/>
    </location>
</feature>
<dbReference type="GeneID" id="20713577"/>
<evidence type="ECO:0000313" key="4">
    <source>
        <dbReference type="Proteomes" id="UP000003786"/>
    </source>
</evidence>
<evidence type="ECO:0000256" key="1">
    <source>
        <dbReference type="PROSITE-ProRule" id="PRU00235"/>
    </source>
</evidence>
<dbReference type="Gene3D" id="2.130.10.30">
    <property type="entry name" value="Regulator of chromosome condensation 1/beta-lactamase-inhibitor protein II"/>
    <property type="match status" value="2"/>
</dbReference>
<feature type="repeat" description="RCC1" evidence="1">
    <location>
        <begin position="111"/>
        <end position="161"/>
    </location>
</feature>
<dbReference type="InterPro" id="IPR009091">
    <property type="entry name" value="RCC1/BLIP-II"/>
</dbReference>
<dbReference type="VEuPathDB" id="PiroplasmaDB:TOT_010000689"/>
<dbReference type="InterPro" id="IPR051553">
    <property type="entry name" value="Ran_GTPase-activating"/>
</dbReference>